<dbReference type="PANTHER" id="PTHR47163">
    <property type="entry name" value="DDE_TNP_IS1595 DOMAIN-CONTAINING PROTEIN"/>
    <property type="match status" value="1"/>
</dbReference>
<dbReference type="Proteomes" id="UP000051530">
    <property type="component" value="Unassembled WGS sequence"/>
</dbReference>
<reference evidence="2 3" key="1">
    <citation type="submission" date="2015-07" db="EMBL/GenBank/DDBJ databases">
        <title>The genome of Pseudoloma neurophilia, a relevant intracellular parasite of the zebrafish.</title>
        <authorList>
            <person name="Ndikumana S."/>
            <person name="Pelin A."/>
            <person name="Sanders J."/>
            <person name="Corradi N."/>
        </authorList>
    </citation>
    <scope>NUCLEOTIDE SEQUENCE [LARGE SCALE GENOMIC DNA]</scope>
    <source>
        <strain evidence="2 3">MK1</strain>
    </source>
</reference>
<evidence type="ECO:0000313" key="2">
    <source>
        <dbReference type="EMBL" id="KRH92217.1"/>
    </source>
</evidence>
<dbReference type="InterPro" id="IPR024445">
    <property type="entry name" value="Tnp_ISXO2-like"/>
</dbReference>
<feature type="non-terminal residue" evidence="2">
    <location>
        <position position="1"/>
    </location>
</feature>
<proteinExistence type="predicted"/>
<dbReference type="VEuPathDB" id="MicrosporidiaDB:M153_9703000970"/>
<dbReference type="EMBL" id="LGUB01001106">
    <property type="protein sequence ID" value="KRH92217.1"/>
    <property type="molecule type" value="Genomic_DNA"/>
</dbReference>
<dbReference type="InterPro" id="IPR053164">
    <property type="entry name" value="IS1016-like_transposase"/>
</dbReference>
<dbReference type="Pfam" id="PF12762">
    <property type="entry name" value="DDE_Tnp_IS1595"/>
    <property type="match status" value="1"/>
</dbReference>
<dbReference type="PANTHER" id="PTHR47163:SF2">
    <property type="entry name" value="SI:DKEY-17M8.2"/>
    <property type="match status" value="1"/>
</dbReference>
<evidence type="ECO:0000259" key="1">
    <source>
        <dbReference type="SMART" id="SM01126"/>
    </source>
</evidence>
<gene>
    <name evidence="2" type="ORF">M153_9703000970</name>
</gene>
<organism evidence="2 3">
    <name type="scientific">Pseudoloma neurophilia</name>
    <dbReference type="NCBI Taxonomy" id="146866"/>
    <lineage>
        <taxon>Eukaryota</taxon>
        <taxon>Fungi</taxon>
        <taxon>Fungi incertae sedis</taxon>
        <taxon>Microsporidia</taxon>
        <taxon>Pseudoloma</taxon>
    </lineage>
</organism>
<accession>A0A0R0LRT6</accession>
<evidence type="ECO:0000313" key="3">
    <source>
        <dbReference type="Proteomes" id="UP000051530"/>
    </source>
</evidence>
<protein>
    <submittedName>
        <fullName evidence="2">Putative transposable element</fullName>
    </submittedName>
</protein>
<dbReference type="NCBIfam" id="NF033547">
    <property type="entry name" value="transpos_IS1595"/>
    <property type="match status" value="1"/>
</dbReference>
<dbReference type="SMART" id="SM01126">
    <property type="entry name" value="DDE_Tnp_IS1595"/>
    <property type="match status" value="1"/>
</dbReference>
<dbReference type="AlphaFoldDB" id="A0A0R0LRT6"/>
<comment type="caution">
    <text evidence="2">The sequence shown here is derived from an EMBL/GenBank/DDBJ whole genome shotgun (WGS) entry which is preliminary data.</text>
</comment>
<sequence length="235" mass="27791">GNILICTWKPCSSTKGLYKNTILDKFKKNLEFFIFLIKGIFGYMPLRGLSEQLNYKYRNLIGFLKKIKINAKKNFFNNIEMIGGDDVIVEIDESKFGKRKYNRGHRVEGQWVLGIVERTEKRRIILIPVERRDSKTLTDIIRKYVHPLSIILTDKWKGYNELKKYFKDHKTVNHSKNFKDPETGVHTNTIEGNWSPLKKMLPNKWKNSKNIWLGLFIAMKKRNNDIIDFITQILH</sequence>
<name>A0A0R0LRT6_9MICR</name>
<keyword evidence="3" id="KW-1185">Reference proteome</keyword>
<feature type="domain" description="ISXO2-like transposase" evidence="1">
    <location>
        <begin position="81"/>
        <end position="203"/>
    </location>
</feature>
<dbReference type="OrthoDB" id="2193678at2759"/>